<sequence length="334" mass="37142">MIKWILCVYMVLFSLAALGFESTKPNKPISTPKIALRVLKKQMKNSHLKVIGGCMWLERNFPPKLTPGPAVSQFVPDLIVTVSNNPGENPWIEANTLYENKATLTTYKSLFTTALNLPLGFGDGSGQLASQHINEDRTRVVSVIGSPSAIYQMKGVTHKPETTFMKLYYSSLADAVNERTELAEIAYMASRLSLLMNHDIGTSSYIWGHELPRLMRVTQPSRFRASVVAAMHAADIVTNEGGMHLKISTSNTCGPHCVSANVVFDPHQKQVIWQEVYPNNRNIIPGDPTDEGIDDERKGNGNYVFVVWRKYKGCVTQSGKLFWGTPDVGTPQKR</sequence>
<reference evidence="1 2" key="1">
    <citation type="submission" date="2015-11" db="EMBL/GenBank/DDBJ databases">
        <title>Genomic analysis of 38 Legionella species identifies large and diverse effector repertoires.</title>
        <authorList>
            <person name="Burstein D."/>
            <person name="Amaro F."/>
            <person name="Zusman T."/>
            <person name="Lifshitz Z."/>
            <person name="Cohen O."/>
            <person name="Gilbert J.A."/>
            <person name="Pupko T."/>
            <person name="Shuman H.A."/>
            <person name="Segal G."/>
        </authorList>
    </citation>
    <scope>NUCLEOTIDE SEQUENCE [LARGE SCALE GENOMIC DNA]</scope>
    <source>
        <strain evidence="1 2">ATCC 51914</strain>
    </source>
</reference>
<keyword evidence="2" id="KW-1185">Reference proteome</keyword>
<evidence type="ECO:0000313" key="1">
    <source>
        <dbReference type="EMBL" id="KTD78878.1"/>
    </source>
</evidence>
<protein>
    <submittedName>
        <fullName evidence="1">TraU protein</fullName>
    </submittedName>
</protein>
<dbReference type="Proteomes" id="UP000054729">
    <property type="component" value="Unassembled WGS sequence"/>
</dbReference>
<organism evidence="1 2">
    <name type="scientific">Legionella waltersii</name>
    <dbReference type="NCBI Taxonomy" id="66969"/>
    <lineage>
        <taxon>Bacteria</taxon>
        <taxon>Pseudomonadati</taxon>
        <taxon>Pseudomonadota</taxon>
        <taxon>Gammaproteobacteria</taxon>
        <taxon>Legionellales</taxon>
        <taxon>Legionellaceae</taxon>
        <taxon>Legionella</taxon>
    </lineage>
</organism>
<dbReference type="InterPro" id="IPR026331">
    <property type="entry name" value="PFL_4710"/>
</dbReference>
<accession>A0A0W1ABY5</accession>
<name>A0A0W1ABY5_9GAMM</name>
<dbReference type="STRING" id="66969.Lwal_1648"/>
<dbReference type="OrthoDB" id="8435546at2"/>
<dbReference type="InterPro" id="IPR009649">
    <property type="entry name" value="TraU"/>
</dbReference>
<dbReference type="Pfam" id="PF06834">
    <property type="entry name" value="TraU"/>
    <property type="match status" value="1"/>
</dbReference>
<evidence type="ECO:0000313" key="2">
    <source>
        <dbReference type="Proteomes" id="UP000054729"/>
    </source>
</evidence>
<comment type="caution">
    <text evidence="1">The sequence shown here is derived from an EMBL/GenBank/DDBJ whole genome shotgun (WGS) entry which is preliminary data.</text>
</comment>
<dbReference type="EMBL" id="LNZB01000038">
    <property type="protein sequence ID" value="KTD78878.1"/>
    <property type="molecule type" value="Genomic_DNA"/>
</dbReference>
<proteinExistence type="predicted"/>
<dbReference type="NCBIfam" id="TIGR03756">
    <property type="entry name" value="conj_TIGR03756"/>
    <property type="match status" value="1"/>
</dbReference>
<gene>
    <name evidence="1" type="ORF">Lwal_1648</name>
</gene>
<dbReference type="AlphaFoldDB" id="A0A0W1ABY5"/>
<dbReference type="RefSeq" id="WP_095197469.1">
    <property type="nucleotide sequence ID" value="NZ_CAAAIQ010000026.1"/>
</dbReference>
<dbReference type="PATRIC" id="fig|66969.6.peg.1800"/>